<dbReference type="EMBL" id="JBEUWX010000003">
    <property type="protein sequence ID" value="MFA9950844.1"/>
    <property type="molecule type" value="Genomic_DNA"/>
</dbReference>
<evidence type="ECO:0000313" key="3">
    <source>
        <dbReference type="EMBL" id="MFA9950844.1"/>
    </source>
</evidence>
<sequence>MSDAHTRPTKRRVGRPTIIGGRRVNVYLDDESLDVALALGDGNISAGIRVALTQKIQKILQKPVDK</sequence>
<name>A0ABV4UCG6_9RHOO</name>
<keyword evidence="4" id="KW-1185">Reference proteome</keyword>
<evidence type="ECO:0008006" key="5">
    <source>
        <dbReference type="Google" id="ProtNLM"/>
    </source>
</evidence>
<proteinExistence type="predicted"/>
<dbReference type="EMBL" id="JBEUWX010000002">
    <property type="protein sequence ID" value="MFA9949168.1"/>
    <property type="molecule type" value="Genomic_DNA"/>
</dbReference>
<reference evidence="4" key="1">
    <citation type="submission" date="2024-06" db="EMBL/GenBank/DDBJ databases">
        <title>Radixoralia hellwigii gen. nov., sp nov., isolated from a root canal in the human oral cavity.</title>
        <authorList>
            <person name="Bartsch S."/>
            <person name="Wittmer A."/>
            <person name="Schulz A.-K."/>
            <person name="Neumann-Schaal M."/>
            <person name="Wolf J."/>
            <person name="Gronow S."/>
            <person name="Tennert C."/>
            <person name="Haecker G."/>
            <person name="Cieplik F."/>
            <person name="Al-Ahmad A."/>
        </authorList>
    </citation>
    <scope>NUCLEOTIDE SEQUENCE [LARGE SCALE GENOMIC DNA]</scope>
    <source>
        <strain evidence="4">Wk13</strain>
    </source>
</reference>
<dbReference type="Proteomes" id="UP001574673">
    <property type="component" value="Unassembled WGS sequence"/>
</dbReference>
<gene>
    <name evidence="1" type="ORF">ABCS64_02295</name>
    <name evidence="2" type="ORF">ABCS64_10920</name>
    <name evidence="3" type="ORF">ABCS64_11010</name>
</gene>
<reference evidence="1" key="2">
    <citation type="journal article" date="2025" name="Int. J. Syst. Evol. Microbiol.">
        <title>Dentiradicibacter hellwigii gen. nov., sp. nov., isolated from a secondary infected root canal in the human oral cavity.</title>
        <authorList>
            <person name="Bartsch S."/>
            <person name="Wittmer A."/>
            <person name="Weber A.K."/>
            <person name="Neumann-Schaal M."/>
            <person name="Wolf J."/>
            <person name="Gronow S."/>
            <person name="Turnbull J.D."/>
            <person name="Tennert C."/>
            <person name="Hacker G."/>
            <person name="Cieplik F."/>
            <person name="Al-Ahmad A."/>
        </authorList>
    </citation>
    <scope>NUCLEOTIDE SEQUENCE</scope>
    <source>
        <strain evidence="1">Wk13</strain>
    </source>
</reference>
<evidence type="ECO:0000313" key="1">
    <source>
        <dbReference type="EMBL" id="MFA9949168.1"/>
    </source>
</evidence>
<organism evidence="1 4">
    <name type="scientific">Dentiradicibacter hellwigii</name>
    <dbReference type="NCBI Taxonomy" id="3149053"/>
    <lineage>
        <taxon>Bacteria</taxon>
        <taxon>Pseudomonadati</taxon>
        <taxon>Pseudomonadota</taxon>
        <taxon>Betaproteobacteria</taxon>
        <taxon>Rhodocyclales</taxon>
        <taxon>Rhodocyclaceae</taxon>
        <taxon>Dentiradicibacter</taxon>
    </lineage>
</organism>
<dbReference type="EMBL" id="JBEUWX010000002">
    <property type="protein sequence ID" value="MFA9950826.1"/>
    <property type="molecule type" value="Genomic_DNA"/>
</dbReference>
<accession>A0ABV4UCG6</accession>
<protein>
    <recommendedName>
        <fullName evidence="5">CopG family transcriptional regulator</fullName>
    </recommendedName>
</protein>
<dbReference type="RefSeq" id="WP_418890313.1">
    <property type="nucleotide sequence ID" value="NZ_JBEUWX010000002.1"/>
</dbReference>
<comment type="caution">
    <text evidence="1">The sequence shown here is derived from an EMBL/GenBank/DDBJ whole genome shotgun (WGS) entry which is preliminary data.</text>
</comment>
<evidence type="ECO:0000313" key="4">
    <source>
        <dbReference type="Proteomes" id="UP001574673"/>
    </source>
</evidence>
<evidence type="ECO:0000313" key="2">
    <source>
        <dbReference type="EMBL" id="MFA9950826.1"/>
    </source>
</evidence>